<dbReference type="Proteomes" id="UP000318571">
    <property type="component" value="Chromosome 9"/>
</dbReference>
<accession>A0A553NXK4</accession>
<dbReference type="Gene3D" id="3.30.160.60">
    <property type="entry name" value="Classic Zinc Finger"/>
    <property type="match status" value="5"/>
</dbReference>
<dbReference type="InterPro" id="IPR013087">
    <property type="entry name" value="Znf_C2H2_type"/>
</dbReference>
<evidence type="ECO:0000259" key="7">
    <source>
        <dbReference type="PROSITE" id="PS50157"/>
    </source>
</evidence>
<dbReference type="PROSITE" id="PS00028">
    <property type="entry name" value="ZINC_FINGER_C2H2_1"/>
    <property type="match status" value="8"/>
</dbReference>
<protein>
    <recommendedName>
        <fullName evidence="7">C2H2-type domain-containing protein</fullName>
    </recommendedName>
</protein>
<feature type="compositionally biased region" description="Basic and acidic residues" evidence="6">
    <location>
        <begin position="211"/>
        <end position="227"/>
    </location>
</feature>
<feature type="domain" description="C2H2-type" evidence="7">
    <location>
        <begin position="288"/>
        <end position="316"/>
    </location>
</feature>
<keyword evidence="1" id="KW-0479">Metal-binding</keyword>
<organism evidence="8 9">
    <name type="scientific">Tigriopus californicus</name>
    <name type="common">Marine copepod</name>
    <dbReference type="NCBI Taxonomy" id="6832"/>
    <lineage>
        <taxon>Eukaryota</taxon>
        <taxon>Metazoa</taxon>
        <taxon>Ecdysozoa</taxon>
        <taxon>Arthropoda</taxon>
        <taxon>Crustacea</taxon>
        <taxon>Multicrustacea</taxon>
        <taxon>Hexanauplia</taxon>
        <taxon>Copepoda</taxon>
        <taxon>Harpacticoida</taxon>
        <taxon>Harpacticidae</taxon>
        <taxon>Tigriopus</taxon>
    </lineage>
</organism>
<feature type="compositionally biased region" description="Acidic residues" evidence="6">
    <location>
        <begin position="123"/>
        <end position="132"/>
    </location>
</feature>
<dbReference type="SUPFAM" id="SSF57667">
    <property type="entry name" value="beta-beta-alpha zinc fingers"/>
    <property type="match status" value="3"/>
</dbReference>
<dbReference type="AlphaFoldDB" id="A0A553NXK4"/>
<evidence type="ECO:0000256" key="6">
    <source>
        <dbReference type="SAM" id="MobiDB-lite"/>
    </source>
</evidence>
<name>A0A553NXK4_TIGCA</name>
<sequence length="653" mass="75994">MESNSEKTLEISKLSIPKSLQILDFDPWQVIARRSVDWYKHAQTPNIALMIFVNAQTHVYTLNVLHRTYEEGRIKDTDHLDEIIQRFFDGSCPCYGFRPNMASSLQFVEDCRRVGYLACESSDNEVKEEDNAQEPPDNTIVAESDPEYEVKRKDESTVLAQRSSRRVRKKAAVMYDSFLEDPDDPKDLSDVKASSKVLERKEDDTEDEEFVPDRSDSEGDETEDRRSRNIYLPRGYEVLSLSENESRIPCPHCNMLLKTASSLRSHLRFHGFHKVVKAQTKASKLPKLSCSHCDAEFRHPKAMTKHLKNKHGVESEDIQHIREKNQCWICSQIFKNRNLLQVHKKEEHLLGDWQCLFCHETPRHGQEVMDHYESNHRKSNFKIFCVICSKKICFSEGFQVLQDHWKVCYHKRKKEKTAIYKERQQKTVKDTKVQHVCDLCGKILRSKKILQEHQNEHRGIFKYQCPDCNYKSAFRLKFKYHRTHKHLSEGTKISDYVPCEYCGKIVNSGSLHSHIARYHCQPTLPCDQCDKLFSSQGLLNGHKNTVHGEKIPVKCQVCGLVLKSKFSLRGHMATHAPPKFTCRFCGKGLKTRLSLGNHERIHTKENPYKCDQCSFACATGGNLLLHKKRKHDLQKKFFHSRFQLPEEAKKENL</sequence>
<evidence type="ECO:0000256" key="5">
    <source>
        <dbReference type="PROSITE-ProRule" id="PRU00042"/>
    </source>
</evidence>
<dbReference type="InterPro" id="IPR036236">
    <property type="entry name" value="Znf_C2H2_sf"/>
</dbReference>
<dbReference type="OMA" id="GYLACES"/>
<feature type="region of interest" description="Disordered" evidence="6">
    <location>
        <begin position="123"/>
        <end position="163"/>
    </location>
</feature>
<dbReference type="STRING" id="6832.A0A553NXK4"/>
<feature type="domain" description="C2H2-type" evidence="7">
    <location>
        <begin position="524"/>
        <end position="552"/>
    </location>
</feature>
<dbReference type="Pfam" id="PF13912">
    <property type="entry name" value="zf-C2H2_6"/>
    <property type="match status" value="2"/>
</dbReference>
<dbReference type="PANTHER" id="PTHR24379:SF121">
    <property type="entry name" value="C2H2-TYPE DOMAIN-CONTAINING PROTEIN"/>
    <property type="match status" value="1"/>
</dbReference>
<gene>
    <name evidence="8" type="ORF">TCAL_01221</name>
</gene>
<keyword evidence="2" id="KW-0677">Repeat</keyword>
<feature type="domain" description="C2H2-type" evidence="7">
    <location>
        <begin position="248"/>
        <end position="275"/>
    </location>
</feature>
<evidence type="ECO:0000256" key="3">
    <source>
        <dbReference type="ARBA" id="ARBA00022771"/>
    </source>
</evidence>
<feature type="region of interest" description="Disordered" evidence="6">
    <location>
        <begin position="183"/>
        <end position="228"/>
    </location>
</feature>
<proteinExistence type="predicted"/>
<feature type="domain" description="C2H2-type" evidence="7">
    <location>
        <begin position="608"/>
        <end position="636"/>
    </location>
</feature>
<dbReference type="PROSITE" id="PS50157">
    <property type="entry name" value="ZINC_FINGER_C2H2_2"/>
    <property type="match status" value="7"/>
</dbReference>
<dbReference type="PANTHER" id="PTHR24379">
    <property type="entry name" value="KRAB AND ZINC FINGER DOMAIN-CONTAINING"/>
    <property type="match status" value="1"/>
</dbReference>
<dbReference type="GO" id="GO:0008270">
    <property type="term" value="F:zinc ion binding"/>
    <property type="evidence" value="ECO:0007669"/>
    <property type="project" value="UniProtKB-KW"/>
</dbReference>
<evidence type="ECO:0000313" key="8">
    <source>
        <dbReference type="EMBL" id="TRY70162.1"/>
    </source>
</evidence>
<evidence type="ECO:0000313" key="9">
    <source>
        <dbReference type="Proteomes" id="UP000318571"/>
    </source>
</evidence>
<dbReference type="SMART" id="SM00355">
    <property type="entry name" value="ZnF_C2H2"/>
    <property type="match status" value="11"/>
</dbReference>
<keyword evidence="3 5" id="KW-0863">Zinc-finger</keyword>
<reference evidence="8 9" key="1">
    <citation type="journal article" date="2018" name="Nat. Ecol. Evol.">
        <title>Genomic signatures of mitonuclear coevolution across populations of Tigriopus californicus.</title>
        <authorList>
            <person name="Barreto F.S."/>
            <person name="Watson E.T."/>
            <person name="Lima T.G."/>
            <person name="Willett C.S."/>
            <person name="Edmands S."/>
            <person name="Li W."/>
            <person name="Burton R.S."/>
        </authorList>
    </citation>
    <scope>NUCLEOTIDE SEQUENCE [LARGE SCALE GENOMIC DNA]</scope>
    <source>
        <strain evidence="8 9">San Diego</strain>
    </source>
</reference>
<feature type="domain" description="C2H2-type" evidence="7">
    <location>
        <begin position="435"/>
        <end position="459"/>
    </location>
</feature>
<dbReference type="EMBL" id="VCGU01000009">
    <property type="protein sequence ID" value="TRY70162.1"/>
    <property type="molecule type" value="Genomic_DNA"/>
</dbReference>
<evidence type="ECO:0000256" key="2">
    <source>
        <dbReference type="ARBA" id="ARBA00022737"/>
    </source>
</evidence>
<evidence type="ECO:0000256" key="4">
    <source>
        <dbReference type="ARBA" id="ARBA00022833"/>
    </source>
</evidence>
<evidence type="ECO:0000256" key="1">
    <source>
        <dbReference type="ARBA" id="ARBA00022723"/>
    </source>
</evidence>
<feature type="domain" description="C2H2-type" evidence="7">
    <location>
        <begin position="553"/>
        <end position="580"/>
    </location>
</feature>
<comment type="caution">
    <text evidence="8">The sequence shown here is derived from an EMBL/GenBank/DDBJ whole genome shotgun (WGS) entry which is preliminary data.</text>
</comment>
<feature type="domain" description="C2H2-type" evidence="7">
    <location>
        <begin position="580"/>
        <end position="607"/>
    </location>
</feature>
<keyword evidence="4" id="KW-0862">Zinc</keyword>
<keyword evidence="9" id="KW-1185">Reference proteome</keyword>